<dbReference type="RefSeq" id="WP_121897548.1">
    <property type="nucleotide sequence ID" value="NZ_RCNT01000003.1"/>
</dbReference>
<name>A0A3L9Y956_9RHOB</name>
<evidence type="ECO:0000256" key="1">
    <source>
        <dbReference type="SAM" id="MobiDB-lite"/>
    </source>
</evidence>
<dbReference type="InterPro" id="IPR050266">
    <property type="entry name" value="AB_hydrolase_sf"/>
</dbReference>
<keyword evidence="3" id="KW-0378">Hydrolase</keyword>
<evidence type="ECO:0000259" key="2">
    <source>
        <dbReference type="Pfam" id="PF00561"/>
    </source>
</evidence>
<dbReference type="InterPro" id="IPR029058">
    <property type="entry name" value="AB_hydrolase_fold"/>
</dbReference>
<evidence type="ECO:0000313" key="4">
    <source>
        <dbReference type="Proteomes" id="UP000281343"/>
    </source>
</evidence>
<feature type="compositionally biased region" description="Low complexity" evidence="1">
    <location>
        <begin position="1"/>
        <end position="10"/>
    </location>
</feature>
<feature type="domain" description="AB hydrolase-1" evidence="2">
    <location>
        <begin position="52"/>
        <end position="287"/>
    </location>
</feature>
<dbReference type="GO" id="GO:0016020">
    <property type="term" value="C:membrane"/>
    <property type="evidence" value="ECO:0007669"/>
    <property type="project" value="TreeGrafter"/>
</dbReference>
<accession>A0A3L9Y956</accession>
<dbReference type="EMBL" id="RCNT01000003">
    <property type="protein sequence ID" value="RMA42763.1"/>
    <property type="molecule type" value="Genomic_DNA"/>
</dbReference>
<dbReference type="NCBIfam" id="TIGR03056">
    <property type="entry name" value="bchO_mg_che_rel"/>
    <property type="match status" value="1"/>
</dbReference>
<dbReference type="AlphaFoldDB" id="A0A3L9Y956"/>
<dbReference type="PRINTS" id="PR00111">
    <property type="entry name" value="ABHYDROLASE"/>
</dbReference>
<dbReference type="GO" id="GO:0016787">
    <property type="term" value="F:hydrolase activity"/>
    <property type="evidence" value="ECO:0007669"/>
    <property type="project" value="UniProtKB-KW"/>
</dbReference>
<proteinExistence type="predicted"/>
<feature type="region of interest" description="Disordered" evidence="1">
    <location>
        <begin position="1"/>
        <end position="23"/>
    </location>
</feature>
<dbReference type="InterPro" id="IPR000073">
    <property type="entry name" value="AB_hydrolase_1"/>
</dbReference>
<dbReference type="OrthoDB" id="9804723at2"/>
<dbReference type="Gene3D" id="3.40.50.1820">
    <property type="entry name" value="alpha/beta hydrolase"/>
    <property type="match status" value="1"/>
</dbReference>
<dbReference type="InterPro" id="IPR000639">
    <property type="entry name" value="Epox_hydrolase-like"/>
</dbReference>
<dbReference type="InterPro" id="IPR017497">
    <property type="entry name" value="BchO"/>
</dbReference>
<evidence type="ECO:0000313" key="3">
    <source>
        <dbReference type="EMBL" id="RMA42763.1"/>
    </source>
</evidence>
<dbReference type="PRINTS" id="PR00412">
    <property type="entry name" value="EPOXHYDRLASE"/>
</dbReference>
<protein>
    <submittedName>
        <fullName evidence="3">Alpha/beta fold hydrolase</fullName>
    </submittedName>
</protein>
<reference evidence="3 4" key="1">
    <citation type="submission" date="2018-10" db="EMBL/GenBank/DDBJ databases">
        <authorList>
            <person name="Jung H.S."/>
            <person name="Jeon C.O."/>
        </authorList>
    </citation>
    <scope>NUCLEOTIDE SEQUENCE [LARGE SCALE GENOMIC DNA]</scope>
    <source>
        <strain evidence="3 4">MA-7-27</strain>
    </source>
</reference>
<keyword evidence="4" id="KW-1185">Reference proteome</keyword>
<organism evidence="3 4">
    <name type="scientific">Rhodophyticola porphyridii</name>
    <dbReference type="NCBI Taxonomy" id="1852017"/>
    <lineage>
        <taxon>Bacteria</taxon>
        <taxon>Pseudomonadati</taxon>
        <taxon>Pseudomonadota</taxon>
        <taxon>Alphaproteobacteria</taxon>
        <taxon>Rhodobacterales</taxon>
        <taxon>Roseobacteraceae</taxon>
        <taxon>Rhodophyticola</taxon>
    </lineage>
</organism>
<dbReference type="PANTHER" id="PTHR43798">
    <property type="entry name" value="MONOACYLGLYCEROL LIPASE"/>
    <property type="match status" value="1"/>
</dbReference>
<comment type="caution">
    <text evidence="3">The sequence shown here is derived from an EMBL/GenBank/DDBJ whole genome shotgun (WGS) entry which is preliminary data.</text>
</comment>
<dbReference type="PANTHER" id="PTHR43798:SF33">
    <property type="entry name" value="HYDROLASE, PUTATIVE (AFU_ORTHOLOGUE AFUA_2G14860)-RELATED"/>
    <property type="match status" value="1"/>
</dbReference>
<dbReference type="Proteomes" id="UP000281343">
    <property type="component" value="Unassembled WGS sequence"/>
</dbReference>
<sequence length="304" mass="31911">MSAAADDPARAAPPHPAKGVVPDDWPLVGHSRIVAAAPHRWHVQIMGDGPDLLLLHGAGASSHSWREVMPELAKRHRVIALDLPGHGFTRTGARGRSGLPAVALDVTALLAHLGAEPRLIVGHSAGSAVALQLARTMAAPPQGVVVINGALENFKGAAGWLFPIMAKALVLNPFAGLLLARGGASMTSVRNLVGSSGTELSEEGLRLYQRLISDRKHVEGTLAMMAAWSLEELTRALPEIEVPALFLHGTEDSAVPLAVAERAASAMPDARLLRLDGVGHIAHEEAPERVLEEIAGFAAALTRD</sequence>
<gene>
    <name evidence="3" type="ORF">D9R08_08260</name>
</gene>
<dbReference type="Pfam" id="PF00561">
    <property type="entry name" value="Abhydrolase_1"/>
    <property type="match status" value="1"/>
</dbReference>
<dbReference type="SUPFAM" id="SSF53474">
    <property type="entry name" value="alpha/beta-Hydrolases"/>
    <property type="match status" value="1"/>
</dbReference>